<evidence type="ECO:0000313" key="3">
    <source>
        <dbReference type="Proteomes" id="UP000762676"/>
    </source>
</evidence>
<evidence type="ECO:0000256" key="1">
    <source>
        <dbReference type="SAM" id="MobiDB-lite"/>
    </source>
</evidence>
<feature type="compositionally biased region" description="Polar residues" evidence="1">
    <location>
        <begin position="146"/>
        <end position="176"/>
    </location>
</feature>
<name>A0AAV4HF61_9GAST</name>
<dbReference type="AlphaFoldDB" id="A0AAV4HF61"/>
<reference evidence="2 3" key="1">
    <citation type="journal article" date="2021" name="Elife">
        <title>Chloroplast acquisition without the gene transfer in kleptoplastic sea slugs, Plakobranchus ocellatus.</title>
        <authorList>
            <person name="Maeda T."/>
            <person name="Takahashi S."/>
            <person name="Yoshida T."/>
            <person name="Shimamura S."/>
            <person name="Takaki Y."/>
            <person name="Nagai Y."/>
            <person name="Toyoda A."/>
            <person name="Suzuki Y."/>
            <person name="Arimoto A."/>
            <person name="Ishii H."/>
            <person name="Satoh N."/>
            <person name="Nishiyama T."/>
            <person name="Hasebe M."/>
            <person name="Maruyama T."/>
            <person name="Minagawa J."/>
            <person name="Obokata J."/>
            <person name="Shigenobu S."/>
        </authorList>
    </citation>
    <scope>NUCLEOTIDE SEQUENCE [LARGE SCALE GENOMIC DNA]</scope>
</reference>
<evidence type="ECO:0000313" key="2">
    <source>
        <dbReference type="EMBL" id="GFR95688.1"/>
    </source>
</evidence>
<comment type="caution">
    <text evidence="2">The sequence shown here is derived from an EMBL/GenBank/DDBJ whole genome shotgun (WGS) entry which is preliminary data.</text>
</comment>
<accession>A0AAV4HF61</accession>
<dbReference type="Proteomes" id="UP000762676">
    <property type="component" value="Unassembled WGS sequence"/>
</dbReference>
<keyword evidence="3" id="KW-1185">Reference proteome</keyword>
<feature type="compositionally biased region" description="Polar residues" evidence="1">
    <location>
        <begin position="130"/>
        <end position="139"/>
    </location>
</feature>
<gene>
    <name evidence="2" type="ORF">ElyMa_006278900</name>
</gene>
<sequence length="176" mass="20031">MDQLLGMPHIDIAHRVGKPTGNKNRPIIVRRMHLKTKSALFQNRKKLKRRPIALVEDLTDENARLLNQLRGFNFVERSWSMGGVVYAKSPQGKIVRVNAHDQEHSLRALLCSSLLQHEDLRSYKHYRDGQNCSSDSSGPNDRRHNNTFTTSEETHPTHSMPTANATSTPTSVLRKD</sequence>
<proteinExistence type="predicted"/>
<feature type="region of interest" description="Disordered" evidence="1">
    <location>
        <begin position="126"/>
        <end position="176"/>
    </location>
</feature>
<organism evidence="2 3">
    <name type="scientific">Elysia marginata</name>
    <dbReference type="NCBI Taxonomy" id="1093978"/>
    <lineage>
        <taxon>Eukaryota</taxon>
        <taxon>Metazoa</taxon>
        <taxon>Spiralia</taxon>
        <taxon>Lophotrochozoa</taxon>
        <taxon>Mollusca</taxon>
        <taxon>Gastropoda</taxon>
        <taxon>Heterobranchia</taxon>
        <taxon>Euthyneura</taxon>
        <taxon>Panpulmonata</taxon>
        <taxon>Sacoglossa</taxon>
        <taxon>Placobranchoidea</taxon>
        <taxon>Plakobranchidae</taxon>
        <taxon>Elysia</taxon>
    </lineage>
</organism>
<dbReference type="EMBL" id="BMAT01012625">
    <property type="protein sequence ID" value="GFR95688.1"/>
    <property type="molecule type" value="Genomic_DNA"/>
</dbReference>
<protein>
    <submittedName>
        <fullName evidence="2">Uncharacterized protein</fullName>
    </submittedName>
</protein>